<sequence length="445" mass="49006">MSQVQLQRLLHRFCLKPPLTYTRPRPRPQPSTPKYQSQSQARSFSVTFTRHFNYRSTFCQQSKTNKTLLTKPKHSSHTVELLKHPPTPPSALSNSHLASSPASLPIEADSTNPLAPQNGPQAARLRSSFEDPLLGLSPPFDSSSELVSDLTSPPDPPSAPPPPSPLPSEEPASPKPQRPSTSQSKRVAQVELPKILPTHAFNTHQFVRKLETSAFDLPVARTVMRVVQKSLEASEHRWLLSGPSGGVVSRAYAEGQAYLYDAALGELRTEVKVKTRNDGIVLKSASNRLQREIDALKQKMKEDVDGLKNEIQLEMNGRKEEASDDQKKLELAIQELNSKFTILVGDVRTEIETRKWVTTRRCIVAIASLALCVVIFTALESNQMGASSSSTSSAQTQLQREVLKTVEELGITPARDESDSVYSGTLLGQGKRVGEEDSHDGHSSI</sequence>
<dbReference type="Proteomes" id="UP000886653">
    <property type="component" value="Unassembled WGS sequence"/>
</dbReference>
<evidence type="ECO:0000313" key="10">
    <source>
        <dbReference type="EMBL" id="KAG0150727.1"/>
    </source>
</evidence>
<dbReference type="InterPro" id="IPR024461">
    <property type="entry name" value="CCDC90-like"/>
</dbReference>
<dbReference type="PANTHER" id="PTHR14360">
    <property type="entry name" value="PROTEIN FMP32, MITOCHONDRIAL"/>
    <property type="match status" value="1"/>
</dbReference>
<dbReference type="GO" id="GO:0016020">
    <property type="term" value="C:membrane"/>
    <property type="evidence" value="ECO:0007669"/>
    <property type="project" value="UniProtKB-SubCell"/>
</dbReference>
<name>A0A9P6TFT6_9BASI</name>
<gene>
    <name evidence="10" type="ORF">CROQUDRAFT_87558</name>
</gene>
<evidence type="ECO:0000256" key="2">
    <source>
        <dbReference type="ARBA" id="ARBA00004370"/>
    </source>
</evidence>
<organism evidence="10 11">
    <name type="scientific">Cronartium quercuum f. sp. fusiforme G11</name>
    <dbReference type="NCBI Taxonomy" id="708437"/>
    <lineage>
        <taxon>Eukaryota</taxon>
        <taxon>Fungi</taxon>
        <taxon>Dikarya</taxon>
        <taxon>Basidiomycota</taxon>
        <taxon>Pucciniomycotina</taxon>
        <taxon>Pucciniomycetes</taxon>
        <taxon>Pucciniales</taxon>
        <taxon>Coleosporiaceae</taxon>
        <taxon>Cronartium</taxon>
    </lineage>
</organism>
<evidence type="ECO:0000313" key="11">
    <source>
        <dbReference type="Proteomes" id="UP000886653"/>
    </source>
</evidence>
<keyword evidence="6" id="KW-0496">Mitochondrion</keyword>
<keyword evidence="7" id="KW-0472">Membrane</keyword>
<evidence type="ECO:0000256" key="9">
    <source>
        <dbReference type="SAM" id="MobiDB-lite"/>
    </source>
</evidence>
<feature type="region of interest" description="Disordered" evidence="9">
    <location>
        <begin position="69"/>
        <end position="187"/>
    </location>
</feature>
<dbReference type="Gene3D" id="1.20.5.340">
    <property type="match status" value="1"/>
</dbReference>
<feature type="compositionally biased region" description="Polar residues" evidence="9">
    <location>
        <begin position="90"/>
        <end position="102"/>
    </location>
</feature>
<feature type="compositionally biased region" description="Basic and acidic residues" evidence="9">
    <location>
        <begin position="432"/>
        <end position="445"/>
    </location>
</feature>
<keyword evidence="11" id="KW-1185">Reference proteome</keyword>
<evidence type="ECO:0000256" key="3">
    <source>
        <dbReference type="ARBA" id="ARBA00022692"/>
    </source>
</evidence>
<comment type="caution">
    <text evidence="10">The sequence shown here is derived from an EMBL/GenBank/DDBJ whole genome shotgun (WGS) entry which is preliminary data.</text>
</comment>
<keyword evidence="4" id="KW-1133">Transmembrane helix</keyword>
<reference evidence="10" key="1">
    <citation type="submission" date="2013-11" db="EMBL/GenBank/DDBJ databases">
        <title>Genome sequence of the fusiform rust pathogen reveals effectors for host alternation and coevolution with pine.</title>
        <authorList>
            <consortium name="DOE Joint Genome Institute"/>
            <person name="Smith K."/>
            <person name="Pendleton A."/>
            <person name="Kubisiak T."/>
            <person name="Anderson C."/>
            <person name="Salamov A."/>
            <person name="Aerts A."/>
            <person name="Riley R."/>
            <person name="Clum A."/>
            <person name="Lindquist E."/>
            <person name="Ence D."/>
            <person name="Campbell M."/>
            <person name="Kronenberg Z."/>
            <person name="Feau N."/>
            <person name="Dhillon B."/>
            <person name="Hamelin R."/>
            <person name="Burleigh J."/>
            <person name="Smith J."/>
            <person name="Yandell M."/>
            <person name="Nelson C."/>
            <person name="Grigoriev I."/>
            <person name="Davis J."/>
        </authorList>
    </citation>
    <scope>NUCLEOTIDE SEQUENCE</scope>
    <source>
        <strain evidence="10">G11</strain>
    </source>
</reference>
<dbReference type="GO" id="GO:0005739">
    <property type="term" value="C:mitochondrion"/>
    <property type="evidence" value="ECO:0007669"/>
    <property type="project" value="UniProtKB-SubCell"/>
</dbReference>
<evidence type="ECO:0000256" key="7">
    <source>
        <dbReference type="ARBA" id="ARBA00023136"/>
    </source>
</evidence>
<evidence type="ECO:0000256" key="6">
    <source>
        <dbReference type="ARBA" id="ARBA00023128"/>
    </source>
</evidence>
<feature type="compositionally biased region" description="Pro residues" evidence="9">
    <location>
        <begin position="153"/>
        <end position="177"/>
    </location>
</feature>
<dbReference type="AlphaFoldDB" id="A0A9P6TFT6"/>
<feature type="region of interest" description="Disordered" evidence="9">
    <location>
        <begin position="17"/>
        <end position="42"/>
    </location>
</feature>
<feature type="coiled-coil region" evidence="8">
    <location>
        <begin position="282"/>
        <end position="339"/>
    </location>
</feature>
<evidence type="ECO:0000256" key="8">
    <source>
        <dbReference type="SAM" id="Coils"/>
    </source>
</evidence>
<dbReference type="PANTHER" id="PTHR14360:SF12">
    <property type="entry name" value="MOZ PROTEIN REPRESENTS A CHROMATIN-ASSOCIATED ACETYLTRANSFERASE"/>
    <property type="match status" value="1"/>
</dbReference>
<accession>A0A9P6TFT6</accession>
<dbReference type="OrthoDB" id="1552at2759"/>
<feature type="region of interest" description="Disordered" evidence="9">
    <location>
        <begin position="409"/>
        <end position="445"/>
    </location>
</feature>
<protein>
    <submittedName>
        <fullName evidence="10">Uncharacterized protein</fullName>
    </submittedName>
</protein>
<comment type="subcellular location">
    <subcellularLocation>
        <location evidence="2">Membrane</location>
    </subcellularLocation>
    <subcellularLocation>
        <location evidence="1">Mitochondrion</location>
    </subcellularLocation>
</comment>
<dbReference type="EMBL" id="MU167217">
    <property type="protein sequence ID" value="KAG0150727.1"/>
    <property type="molecule type" value="Genomic_DNA"/>
</dbReference>
<evidence type="ECO:0000256" key="1">
    <source>
        <dbReference type="ARBA" id="ARBA00004173"/>
    </source>
</evidence>
<evidence type="ECO:0000256" key="4">
    <source>
        <dbReference type="ARBA" id="ARBA00022989"/>
    </source>
</evidence>
<evidence type="ECO:0000256" key="5">
    <source>
        <dbReference type="ARBA" id="ARBA00023054"/>
    </source>
</evidence>
<keyword evidence="3" id="KW-0812">Transmembrane</keyword>
<feature type="compositionally biased region" description="Polar residues" evidence="9">
    <location>
        <begin position="109"/>
        <end position="120"/>
    </location>
</feature>
<keyword evidence="5 8" id="KW-0175">Coiled coil</keyword>
<proteinExistence type="predicted"/>
<dbReference type="Pfam" id="PF07798">
    <property type="entry name" value="CCDC90-like"/>
    <property type="match status" value="1"/>
</dbReference>